<feature type="compositionally biased region" description="Polar residues" evidence="1">
    <location>
        <begin position="32"/>
        <end position="42"/>
    </location>
</feature>
<feature type="compositionally biased region" description="Basic and acidic residues" evidence="1">
    <location>
        <begin position="234"/>
        <end position="247"/>
    </location>
</feature>
<feature type="region of interest" description="Disordered" evidence="1">
    <location>
        <begin position="234"/>
        <end position="277"/>
    </location>
</feature>
<keyword evidence="3" id="KW-0966">Cell projection</keyword>
<evidence type="ECO:0000256" key="1">
    <source>
        <dbReference type="SAM" id="MobiDB-lite"/>
    </source>
</evidence>
<dbReference type="EMBL" id="SLWV01000001">
    <property type="protein sequence ID" value="TCO79946.1"/>
    <property type="molecule type" value="Genomic_DNA"/>
</dbReference>
<feature type="compositionally biased region" description="Basic and acidic residues" evidence="1">
    <location>
        <begin position="43"/>
        <end position="69"/>
    </location>
</feature>
<feature type="compositionally biased region" description="Basic and acidic residues" evidence="1">
    <location>
        <begin position="21"/>
        <end position="31"/>
    </location>
</feature>
<accession>A0A4R2L7G7</accession>
<dbReference type="CDD" id="cd17470">
    <property type="entry name" value="T3SS_Flik_C"/>
    <property type="match status" value="1"/>
</dbReference>
<evidence type="ECO:0000313" key="3">
    <source>
        <dbReference type="EMBL" id="TCO79946.1"/>
    </source>
</evidence>
<reference evidence="3 4" key="1">
    <citation type="submission" date="2019-03" db="EMBL/GenBank/DDBJ databases">
        <title>Genomic Encyclopedia of Type Strains, Phase IV (KMG-IV): sequencing the most valuable type-strain genomes for metagenomic binning, comparative biology and taxonomic classification.</title>
        <authorList>
            <person name="Goeker M."/>
        </authorList>
    </citation>
    <scope>NUCLEOTIDE SEQUENCE [LARGE SCALE GENOMIC DNA]</scope>
    <source>
        <strain evidence="3 4">DSM 102940</strain>
    </source>
</reference>
<dbReference type="OrthoDB" id="1676929at2"/>
<evidence type="ECO:0000313" key="4">
    <source>
        <dbReference type="Proteomes" id="UP000294919"/>
    </source>
</evidence>
<evidence type="ECO:0000259" key="2">
    <source>
        <dbReference type="Pfam" id="PF02120"/>
    </source>
</evidence>
<proteinExistence type="predicted"/>
<name>A0A4R2L7G7_9FIRM</name>
<feature type="region of interest" description="Disordered" evidence="1">
    <location>
        <begin position="1"/>
        <end position="89"/>
    </location>
</feature>
<keyword evidence="3" id="KW-0969">Cilium</keyword>
<comment type="caution">
    <text evidence="3">The sequence shown here is derived from an EMBL/GenBank/DDBJ whole genome shotgun (WGS) entry which is preliminary data.</text>
</comment>
<dbReference type="InterPro" id="IPR021136">
    <property type="entry name" value="Flagellar_hook_control-like_C"/>
</dbReference>
<dbReference type="AlphaFoldDB" id="A0A4R2L7G7"/>
<feature type="domain" description="Flagellar hook-length control protein-like C-terminal" evidence="2">
    <location>
        <begin position="336"/>
        <end position="417"/>
    </location>
</feature>
<keyword evidence="4" id="KW-1185">Reference proteome</keyword>
<gene>
    <name evidence="3" type="ORF">EV214_101180</name>
</gene>
<feature type="compositionally biased region" description="Polar residues" evidence="1">
    <location>
        <begin position="1"/>
        <end position="20"/>
    </location>
</feature>
<sequence length="465" mass="52696">MNALQMNLKTQVNHTQSTTSKPKDLMKRKESSTFNGILSENMKQQKEYDFKKKSDEKFIENTNSEEKLNAESQSIQKEKTEKNSITNNEAMEKIENAEKDNAKEELPQELMDFIASLNKLLEEMDKKMLVEGKDVAVTASFEELKSQINEFLSNMDQNNIVATQDTASLKETLMQLMNQFETAMDQTEVKVESEDFNELLSKIKAVLEDNQYDKTKDTPVTNDVIDKKDLTNVQSKEDAKKDTETVKNEVSVNTKNETKADSENERQMSQNENKEGKSGFFANKEQKIIISDKIIQELPTTYNVQSNVTSVENIKIENDMLQKPNFNNILEQMVEKAQVIVDEKGSEMSLQLKPDNLGNLSMKIAVERGIVIANIVAENQAVKEVIESNFNALRDALNEKGFGISELNVSVGQDSDFQKQQNFMNSKKKSSGKMAIDKLDYEDSILNEEANDISAINTSKINHLG</sequence>
<feature type="compositionally biased region" description="Basic and acidic residues" evidence="1">
    <location>
        <begin position="256"/>
        <end position="277"/>
    </location>
</feature>
<dbReference type="Pfam" id="PF02120">
    <property type="entry name" value="Flg_hook"/>
    <property type="match status" value="1"/>
</dbReference>
<dbReference type="RefSeq" id="WP_132241735.1">
    <property type="nucleotide sequence ID" value="NZ_SLWV01000001.1"/>
</dbReference>
<protein>
    <submittedName>
        <fullName evidence="3">Flagellar hook-length control protein FliK</fullName>
    </submittedName>
</protein>
<dbReference type="InterPro" id="IPR038610">
    <property type="entry name" value="FliK-like_C_sf"/>
</dbReference>
<keyword evidence="3" id="KW-0282">Flagellum</keyword>
<dbReference type="Proteomes" id="UP000294919">
    <property type="component" value="Unassembled WGS sequence"/>
</dbReference>
<dbReference type="Gene3D" id="3.30.750.140">
    <property type="match status" value="1"/>
</dbReference>
<organism evidence="3 4">
    <name type="scientific">Marinisporobacter balticus</name>
    <dbReference type="NCBI Taxonomy" id="2018667"/>
    <lineage>
        <taxon>Bacteria</taxon>
        <taxon>Bacillati</taxon>
        <taxon>Bacillota</taxon>
        <taxon>Clostridia</taxon>
        <taxon>Peptostreptococcales</taxon>
        <taxon>Thermotaleaceae</taxon>
        <taxon>Marinisporobacter</taxon>
    </lineage>
</organism>